<dbReference type="Pfam" id="PF00411">
    <property type="entry name" value="Ribosomal_S11"/>
    <property type="match status" value="1"/>
</dbReference>
<dbReference type="InterPro" id="IPR001971">
    <property type="entry name" value="Ribosomal_uS11"/>
</dbReference>
<dbReference type="GO" id="GO:0005840">
    <property type="term" value="C:ribosome"/>
    <property type="evidence" value="ECO:0007669"/>
    <property type="project" value="UniProtKB-KW"/>
</dbReference>
<dbReference type="Proteomes" id="UP000007879">
    <property type="component" value="Unassembled WGS sequence"/>
</dbReference>
<reference evidence="5" key="2">
    <citation type="submission" date="2017-05" db="UniProtKB">
        <authorList>
            <consortium name="EnsemblMetazoa"/>
        </authorList>
    </citation>
    <scope>IDENTIFICATION</scope>
</reference>
<sequence length="153" mass="16353">MAFSVVSKPTCYNMTLPCPSFLFKTVRFFSKHSIGITTLNHLPIIHVNATFNNTIVTVTDSDGKTVAWSSGGLEGYRNARKGTTFAAQSAGLTAAKKALDFGFSTVRVRVKGVGPGRQSAVKGIEVAGVSIAMLQDVTPVPHNGCRAKKPRRL</sequence>
<dbReference type="eggNOG" id="KOG0408">
    <property type="taxonomic scope" value="Eukaryota"/>
</dbReference>
<dbReference type="OMA" id="TAVDQGM"/>
<comment type="similarity">
    <text evidence="1 4">Belongs to the universal ribosomal protein uS11 family.</text>
</comment>
<dbReference type="NCBIfam" id="NF003698">
    <property type="entry name" value="PRK05309.1"/>
    <property type="match status" value="1"/>
</dbReference>
<dbReference type="GO" id="GO:0003735">
    <property type="term" value="F:structural constituent of ribosome"/>
    <property type="evidence" value="ECO:0007669"/>
    <property type="project" value="InterPro"/>
</dbReference>
<dbReference type="InParanoid" id="A0A1X7UXX4"/>
<evidence type="ECO:0000256" key="4">
    <source>
        <dbReference type="RuleBase" id="RU003629"/>
    </source>
</evidence>
<dbReference type="GO" id="GO:0006412">
    <property type="term" value="P:translation"/>
    <property type="evidence" value="ECO:0007669"/>
    <property type="project" value="InterPro"/>
</dbReference>
<keyword evidence="3 4" id="KW-0687">Ribonucleoprotein</keyword>
<reference evidence="6" key="1">
    <citation type="journal article" date="2010" name="Nature">
        <title>The Amphimedon queenslandica genome and the evolution of animal complexity.</title>
        <authorList>
            <person name="Srivastava M."/>
            <person name="Simakov O."/>
            <person name="Chapman J."/>
            <person name="Fahey B."/>
            <person name="Gauthier M.E."/>
            <person name="Mitros T."/>
            <person name="Richards G.S."/>
            <person name="Conaco C."/>
            <person name="Dacre M."/>
            <person name="Hellsten U."/>
            <person name="Larroux C."/>
            <person name="Putnam N.H."/>
            <person name="Stanke M."/>
            <person name="Adamska M."/>
            <person name="Darling A."/>
            <person name="Degnan S.M."/>
            <person name="Oakley T.H."/>
            <person name="Plachetzki D.C."/>
            <person name="Zhai Y."/>
            <person name="Adamski M."/>
            <person name="Calcino A."/>
            <person name="Cummins S.F."/>
            <person name="Goodstein D.M."/>
            <person name="Harris C."/>
            <person name="Jackson D.J."/>
            <person name="Leys S.P."/>
            <person name="Shu S."/>
            <person name="Woodcroft B.J."/>
            <person name="Vervoort M."/>
            <person name="Kosik K.S."/>
            <person name="Manning G."/>
            <person name="Degnan B.M."/>
            <person name="Rokhsar D.S."/>
        </authorList>
    </citation>
    <scope>NUCLEOTIDE SEQUENCE [LARGE SCALE GENOMIC DNA]</scope>
</reference>
<dbReference type="GO" id="GO:1990904">
    <property type="term" value="C:ribonucleoprotein complex"/>
    <property type="evidence" value="ECO:0007669"/>
    <property type="project" value="UniProtKB-KW"/>
</dbReference>
<keyword evidence="2 4" id="KW-0689">Ribosomal protein</keyword>
<dbReference type="KEGG" id="aqu:100636621"/>
<dbReference type="PROSITE" id="PS00054">
    <property type="entry name" value="RIBOSOMAL_S11"/>
    <property type="match status" value="1"/>
</dbReference>
<keyword evidence="6" id="KW-1185">Reference proteome</keyword>
<dbReference type="EnsemblMetazoa" id="Aqu2.1.32551_001">
    <property type="protein sequence ID" value="Aqu2.1.32551_001"/>
    <property type="gene ID" value="Aqu2.1.32551"/>
</dbReference>
<dbReference type="InterPro" id="IPR018102">
    <property type="entry name" value="Ribosomal_uS11_CS"/>
</dbReference>
<evidence type="ECO:0000256" key="1">
    <source>
        <dbReference type="ARBA" id="ARBA00006194"/>
    </source>
</evidence>
<evidence type="ECO:0000256" key="2">
    <source>
        <dbReference type="ARBA" id="ARBA00022980"/>
    </source>
</evidence>
<dbReference type="SUPFAM" id="SSF53137">
    <property type="entry name" value="Translational machinery components"/>
    <property type="match status" value="1"/>
</dbReference>
<dbReference type="PANTHER" id="PTHR11759">
    <property type="entry name" value="40S RIBOSOMAL PROTEIN S14/30S RIBOSOMAL PROTEIN S11"/>
    <property type="match status" value="1"/>
</dbReference>
<accession>A0A1X7UXX4</accession>
<gene>
    <name evidence="5" type="primary">100636621</name>
</gene>
<evidence type="ECO:0008006" key="7">
    <source>
        <dbReference type="Google" id="ProtNLM"/>
    </source>
</evidence>
<dbReference type="EnsemblMetazoa" id="XM_003386377.3">
    <property type="protein sequence ID" value="XP_003386425.2"/>
    <property type="gene ID" value="LOC100636621"/>
</dbReference>
<evidence type="ECO:0000256" key="3">
    <source>
        <dbReference type="ARBA" id="ARBA00023274"/>
    </source>
</evidence>
<dbReference type="AlphaFoldDB" id="A0A1X7UXX4"/>
<organism evidence="5">
    <name type="scientific">Amphimedon queenslandica</name>
    <name type="common">Sponge</name>
    <dbReference type="NCBI Taxonomy" id="400682"/>
    <lineage>
        <taxon>Eukaryota</taxon>
        <taxon>Metazoa</taxon>
        <taxon>Porifera</taxon>
        <taxon>Demospongiae</taxon>
        <taxon>Heteroscleromorpha</taxon>
        <taxon>Haplosclerida</taxon>
        <taxon>Niphatidae</taxon>
        <taxon>Amphimedon</taxon>
    </lineage>
</organism>
<dbReference type="InterPro" id="IPR036967">
    <property type="entry name" value="Ribosomal_uS11_sf"/>
</dbReference>
<name>A0A1X7UXX4_AMPQE</name>
<dbReference type="STRING" id="400682.A0A1X7UXX4"/>
<dbReference type="Gene3D" id="3.30.420.80">
    <property type="entry name" value="Ribosomal protein S11"/>
    <property type="match status" value="1"/>
</dbReference>
<evidence type="ECO:0000313" key="6">
    <source>
        <dbReference type="Proteomes" id="UP000007879"/>
    </source>
</evidence>
<dbReference type="OrthoDB" id="1654884at2759"/>
<proteinExistence type="inferred from homology"/>
<protein>
    <recommendedName>
        <fullName evidence="7">Ribosomal protein S11</fullName>
    </recommendedName>
</protein>
<evidence type="ECO:0000313" key="5">
    <source>
        <dbReference type="EnsemblMetazoa" id="Aqu2.1.32551_001"/>
    </source>
</evidence>
<dbReference type="HAMAP" id="MF_01310">
    <property type="entry name" value="Ribosomal_uS11"/>
    <property type="match status" value="1"/>
</dbReference>